<sequence>MAEKRTLEEILAENPQVGPLGATQPRSIDEILAEGEQRRANIDAGLTPAGLTQEEQAGGKQFFGNTLPRLVASGGAAMAVPASAGPILLPSLAAGAGDLAMQTILRIGGGPQIKPGESAEVIGGSFLTGGVLMGIIRAGGIIGGIPKEFQRRAGTSLNPFSKGEGFRLTIKSPPQEAELDLGRRIMDATRKVNDKLTAGREKKMALIRVADAQGVRIPLGRIIRTLRDELIPNAVESSAKLFNKKIIKFANDLEKIGFKTPSQMDTFINKELSEKIFSKTSGQILENRIAQAFMRARRVARDSLIDDVSPDIANLNAEIWEEMNLKEAGASLFGEGRFTPKGIFIPEKIGKEFAIENQIRSIF</sequence>
<reference evidence="1" key="1">
    <citation type="journal article" date="2015" name="Nature">
        <title>Complex archaea that bridge the gap between prokaryotes and eukaryotes.</title>
        <authorList>
            <person name="Spang A."/>
            <person name="Saw J.H."/>
            <person name="Jorgensen S.L."/>
            <person name="Zaremba-Niedzwiedzka K."/>
            <person name="Martijn J."/>
            <person name="Lind A.E."/>
            <person name="van Eijk R."/>
            <person name="Schleper C."/>
            <person name="Guy L."/>
            <person name="Ettema T.J."/>
        </authorList>
    </citation>
    <scope>NUCLEOTIDE SEQUENCE</scope>
</reference>
<feature type="non-terminal residue" evidence="1">
    <location>
        <position position="363"/>
    </location>
</feature>
<organism evidence="1">
    <name type="scientific">marine sediment metagenome</name>
    <dbReference type="NCBI Taxonomy" id="412755"/>
    <lineage>
        <taxon>unclassified sequences</taxon>
        <taxon>metagenomes</taxon>
        <taxon>ecological metagenomes</taxon>
    </lineage>
</organism>
<name>A0A0F8YVN0_9ZZZZ</name>
<proteinExistence type="predicted"/>
<comment type="caution">
    <text evidence="1">The sequence shown here is derived from an EMBL/GenBank/DDBJ whole genome shotgun (WGS) entry which is preliminary data.</text>
</comment>
<dbReference type="EMBL" id="LAZR01051283">
    <property type="protein sequence ID" value="KKK85492.1"/>
    <property type="molecule type" value="Genomic_DNA"/>
</dbReference>
<gene>
    <name evidence="1" type="ORF">LCGC14_2772750</name>
</gene>
<accession>A0A0F8YVN0</accession>
<dbReference type="AlphaFoldDB" id="A0A0F8YVN0"/>
<protein>
    <submittedName>
        <fullName evidence="1">Uncharacterized protein</fullName>
    </submittedName>
</protein>
<evidence type="ECO:0000313" key="1">
    <source>
        <dbReference type="EMBL" id="KKK85492.1"/>
    </source>
</evidence>